<sequence>MGLGPTHNSRNAILLWKYPRCSELEDVRVMLNVFITDGRKDSPSSKTVDVIYLHSYNPETRTCVLSSESFYSSWTGSKQVPGAVSCYRHHADEWKIVYRRPKYVSSGYTNEVTGPWFDNSYYHGEISEHEVVEPTGGSMTILKSEMVGIFLSTTARGMYAAKSHNGCGADVIWMNLVQNKVDNHCSYESQISAFQIPKLYYAPGKQPLEIRNSLNMDEVLDTYEAAGASASQEVADEGTLVFLKSEQETDNDIWDDTALIKAYDKAIKQAQQANAELQQPKSKKKKGKKKGKKKEGGWKWNTGNECQAVYSEDGLIYDAVITRMLPNSRCIVLYTDYGNEEEQLLKDLIRPQSVSHQRAESVASMSSIRSQTCSECSTSTNPANNYMSPRFASPEAQSKSVPHSTGWPSFIPPPPPSIPDMSSCDSDEAFHTMLISWYMSGFHTGYYQGLRDGKKS</sequence>
<dbReference type="Gene3D" id="3.40.190.10">
    <property type="entry name" value="Periplasmic binding protein-like II"/>
    <property type="match status" value="1"/>
</dbReference>
<dbReference type="InterPro" id="IPR049481">
    <property type="entry name" value="SMN_G2-BD"/>
</dbReference>
<dbReference type="GO" id="GO:0097504">
    <property type="term" value="C:Gemini of Cajal bodies"/>
    <property type="evidence" value="ECO:0007669"/>
    <property type="project" value="UniProtKB-SubCell"/>
</dbReference>
<dbReference type="Pfam" id="PF06003">
    <property type="entry name" value="SMN_Tudor"/>
    <property type="match status" value="1"/>
</dbReference>
<evidence type="ECO:0000256" key="1">
    <source>
        <dbReference type="ARBA" id="ARBA00004216"/>
    </source>
</evidence>
<accession>A0A7J7J5H7</accession>
<evidence type="ECO:0000256" key="5">
    <source>
        <dbReference type="ARBA" id="ARBA00023187"/>
    </source>
</evidence>
<keyword evidence="6" id="KW-0539">Nucleus</keyword>
<dbReference type="OrthoDB" id="197400at2759"/>
<dbReference type="GO" id="GO:0015030">
    <property type="term" value="C:Cajal body"/>
    <property type="evidence" value="ECO:0007669"/>
    <property type="project" value="UniProtKB-SubCell"/>
</dbReference>
<evidence type="ECO:0000256" key="2">
    <source>
        <dbReference type="ARBA" id="ARBA00004408"/>
    </source>
</evidence>
<feature type="compositionally biased region" description="Basic residues" evidence="8">
    <location>
        <begin position="281"/>
        <end position="293"/>
    </location>
</feature>
<gene>
    <name evidence="10" type="ORF">EB796_020328</name>
</gene>
<dbReference type="InterPro" id="IPR047313">
    <property type="entry name" value="SMN_C"/>
</dbReference>
<evidence type="ECO:0000256" key="6">
    <source>
        <dbReference type="ARBA" id="ARBA00023242"/>
    </source>
</evidence>
<dbReference type="CDD" id="cd22852">
    <property type="entry name" value="SMN_C"/>
    <property type="match status" value="1"/>
</dbReference>
<feature type="region of interest" description="Disordered" evidence="8">
    <location>
        <begin position="272"/>
        <end position="297"/>
    </location>
</feature>
<dbReference type="Proteomes" id="UP000593567">
    <property type="component" value="Unassembled WGS sequence"/>
</dbReference>
<evidence type="ECO:0000259" key="9">
    <source>
        <dbReference type="PROSITE" id="PS50304"/>
    </source>
</evidence>
<feature type="domain" description="Tudor" evidence="9">
    <location>
        <begin position="299"/>
        <end position="358"/>
    </location>
</feature>
<dbReference type="InterPro" id="IPR002999">
    <property type="entry name" value="Tudor"/>
</dbReference>
<comment type="subcellular location">
    <subcellularLocation>
        <location evidence="1">Cytoplasm</location>
        <location evidence="1">Myofibril</location>
        <location evidence="1">Sarcomere</location>
        <location evidence="1">Z line</location>
    </subcellularLocation>
    <subcellularLocation>
        <location evidence="2">Nucleus</location>
        <location evidence="2">Cajal body</location>
    </subcellularLocation>
    <subcellularLocation>
        <location evidence="7">Nucleus</location>
        <location evidence="7">Gem</location>
    </subcellularLocation>
</comment>
<dbReference type="Pfam" id="PF20635">
    <property type="entry name" value="SMN_YG-box"/>
    <property type="match status" value="1"/>
</dbReference>
<dbReference type="SUPFAM" id="SSF63748">
    <property type="entry name" value="Tudor/PWWP/MBT"/>
    <property type="match status" value="1"/>
</dbReference>
<protein>
    <submittedName>
        <fullName evidence="10">SMN1</fullName>
    </submittedName>
</protein>
<dbReference type="PANTHER" id="PTHR39267">
    <property type="entry name" value="SURVIVAL MOTOR NEURON-LIKE PROTEIN 1"/>
    <property type="match status" value="1"/>
</dbReference>
<organism evidence="10 11">
    <name type="scientific">Bugula neritina</name>
    <name type="common">Brown bryozoan</name>
    <name type="synonym">Sertularia neritina</name>
    <dbReference type="NCBI Taxonomy" id="10212"/>
    <lineage>
        <taxon>Eukaryota</taxon>
        <taxon>Metazoa</taxon>
        <taxon>Spiralia</taxon>
        <taxon>Lophotrochozoa</taxon>
        <taxon>Bryozoa</taxon>
        <taxon>Gymnolaemata</taxon>
        <taxon>Cheilostomatida</taxon>
        <taxon>Flustrina</taxon>
        <taxon>Buguloidea</taxon>
        <taxon>Bugulidae</taxon>
        <taxon>Bugula</taxon>
    </lineage>
</organism>
<dbReference type="GO" id="GO:0030018">
    <property type="term" value="C:Z disc"/>
    <property type="evidence" value="ECO:0007669"/>
    <property type="project" value="UniProtKB-SubCell"/>
</dbReference>
<dbReference type="SMART" id="SM00333">
    <property type="entry name" value="TUDOR"/>
    <property type="match status" value="1"/>
</dbReference>
<keyword evidence="4" id="KW-0507">mRNA processing</keyword>
<dbReference type="EMBL" id="VXIV02003057">
    <property type="protein sequence ID" value="KAF6021363.1"/>
    <property type="molecule type" value="Genomic_DNA"/>
</dbReference>
<proteinExistence type="inferred from homology"/>
<dbReference type="GO" id="GO:0006397">
    <property type="term" value="P:mRNA processing"/>
    <property type="evidence" value="ECO:0007669"/>
    <property type="project" value="UniProtKB-KW"/>
</dbReference>
<evidence type="ECO:0000313" key="10">
    <source>
        <dbReference type="EMBL" id="KAF6021363.1"/>
    </source>
</evidence>
<dbReference type="AlphaFoldDB" id="A0A7J7J5H7"/>
<evidence type="ECO:0000256" key="7">
    <source>
        <dbReference type="ARBA" id="ARBA00034695"/>
    </source>
</evidence>
<evidence type="ECO:0000313" key="11">
    <source>
        <dbReference type="Proteomes" id="UP000593567"/>
    </source>
</evidence>
<dbReference type="PROSITE" id="PS50304">
    <property type="entry name" value="TUDOR"/>
    <property type="match status" value="1"/>
</dbReference>
<name>A0A7J7J5H7_BUGNE</name>
<dbReference type="GO" id="GO:0008380">
    <property type="term" value="P:RNA splicing"/>
    <property type="evidence" value="ECO:0007669"/>
    <property type="project" value="UniProtKB-KW"/>
</dbReference>
<comment type="caution">
    <text evidence="10">The sequence shown here is derived from an EMBL/GenBank/DDBJ whole genome shotgun (WGS) entry which is preliminary data.</text>
</comment>
<dbReference type="GO" id="GO:0003723">
    <property type="term" value="F:RNA binding"/>
    <property type="evidence" value="ECO:0007669"/>
    <property type="project" value="InterPro"/>
</dbReference>
<comment type="similarity">
    <text evidence="3">Belongs to the SMN family.</text>
</comment>
<dbReference type="Pfam" id="PF20636">
    <property type="entry name" value="SMN_G2-BD"/>
    <property type="match status" value="1"/>
</dbReference>
<feature type="compositionally biased region" description="Polar residues" evidence="8">
    <location>
        <begin position="395"/>
        <end position="407"/>
    </location>
</feature>
<dbReference type="InterPro" id="IPR010304">
    <property type="entry name" value="SMN_Tudor"/>
</dbReference>
<evidence type="ECO:0000256" key="8">
    <source>
        <dbReference type="SAM" id="MobiDB-lite"/>
    </source>
</evidence>
<dbReference type="Gene3D" id="2.30.30.140">
    <property type="match status" value="1"/>
</dbReference>
<dbReference type="PANTHER" id="PTHR39267:SF1">
    <property type="entry name" value="SURVIVAL MOTOR NEURON PROTEIN"/>
    <property type="match status" value="1"/>
</dbReference>
<keyword evidence="5" id="KW-0508">mRNA splicing</keyword>
<dbReference type="CDD" id="cd22851">
    <property type="entry name" value="SMN_N"/>
    <property type="match status" value="1"/>
</dbReference>
<evidence type="ECO:0000256" key="3">
    <source>
        <dbReference type="ARBA" id="ARBA00005371"/>
    </source>
</evidence>
<reference evidence="10" key="1">
    <citation type="submission" date="2020-06" db="EMBL/GenBank/DDBJ databases">
        <title>Draft genome of Bugula neritina, a colonial animal packing powerful symbionts and potential medicines.</title>
        <authorList>
            <person name="Rayko M."/>
        </authorList>
    </citation>
    <scope>NUCLEOTIDE SEQUENCE [LARGE SCALE GENOMIC DNA]</scope>
    <source>
        <strain evidence="10">Kwan_BN1</strain>
    </source>
</reference>
<dbReference type="InterPro" id="IPR040424">
    <property type="entry name" value="Smn1"/>
</dbReference>
<feature type="region of interest" description="Disordered" evidence="8">
    <location>
        <begin position="384"/>
        <end position="423"/>
    </location>
</feature>
<evidence type="ECO:0000256" key="4">
    <source>
        <dbReference type="ARBA" id="ARBA00022664"/>
    </source>
</evidence>
<keyword evidence="11" id="KW-1185">Reference proteome</keyword>